<dbReference type="AlphaFoldDB" id="A0A918PAH2"/>
<organism evidence="2 3">
    <name type="scientific">Streptomyces poonensis</name>
    <dbReference type="NCBI Taxonomy" id="68255"/>
    <lineage>
        <taxon>Bacteria</taxon>
        <taxon>Bacillati</taxon>
        <taxon>Actinomycetota</taxon>
        <taxon>Actinomycetes</taxon>
        <taxon>Kitasatosporales</taxon>
        <taxon>Streptomycetaceae</taxon>
        <taxon>Streptomyces</taxon>
    </lineage>
</organism>
<proteinExistence type="predicted"/>
<accession>A0A918PAH2</accession>
<reference evidence="2" key="2">
    <citation type="submission" date="2020-09" db="EMBL/GenBank/DDBJ databases">
        <authorList>
            <person name="Sun Q."/>
            <person name="Ohkuma M."/>
        </authorList>
    </citation>
    <scope>NUCLEOTIDE SEQUENCE</scope>
    <source>
        <strain evidence="2">JCM 4815</strain>
    </source>
</reference>
<protein>
    <submittedName>
        <fullName evidence="2">Uncharacterized protein</fullName>
    </submittedName>
</protein>
<name>A0A918PAH2_9ACTN</name>
<reference evidence="2" key="1">
    <citation type="journal article" date="2014" name="Int. J. Syst. Evol. Microbiol.">
        <title>Complete genome sequence of Corynebacterium casei LMG S-19264T (=DSM 44701T), isolated from a smear-ripened cheese.</title>
        <authorList>
            <consortium name="US DOE Joint Genome Institute (JGI-PGF)"/>
            <person name="Walter F."/>
            <person name="Albersmeier A."/>
            <person name="Kalinowski J."/>
            <person name="Ruckert C."/>
        </authorList>
    </citation>
    <scope>NUCLEOTIDE SEQUENCE</scope>
    <source>
        <strain evidence="2">JCM 4815</strain>
    </source>
</reference>
<evidence type="ECO:0000313" key="2">
    <source>
        <dbReference type="EMBL" id="GGY94729.1"/>
    </source>
</evidence>
<evidence type="ECO:0000313" key="3">
    <source>
        <dbReference type="Proteomes" id="UP000622166"/>
    </source>
</evidence>
<dbReference type="EMBL" id="BMVW01000001">
    <property type="protein sequence ID" value="GGY94729.1"/>
    <property type="molecule type" value="Genomic_DNA"/>
</dbReference>
<evidence type="ECO:0000256" key="1">
    <source>
        <dbReference type="SAM" id="MobiDB-lite"/>
    </source>
</evidence>
<sequence>MTLREVVLRGTLLRGLVRSVMTWIGGLKRAGADRFRGRRGTRGPMRYSGDAPCGRRSSNCTGAERYPRVPPLGSLRGTECQVVMKDTHRARGGAYGRMTM</sequence>
<dbReference type="Proteomes" id="UP000622166">
    <property type="component" value="Unassembled WGS sequence"/>
</dbReference>
<comment type="caution">
    <text evidence="2">The sequence shown here is derived from an EMBL/GenBank/DDBJ whole genome shotgun (WGS) entry which is preliminary data.</text>
</comment>
<feature type="region of interest" description="Disordered" evidence="1">
    <location>
        <begin position="35"/>
        <end position="56"/>
    </location>
</feature>
<gene>
    <name evidence="2" type="ORF">GCM10010365_11860</name>
</gene>
<keyword evidence="3" id="KW-1185">Reference proteome</keyword>